<dbReference type="SUPFAM" id="SSF48264">
    <property type="entry name" value="Cytochrome P450"/>
    <property type="match status" value="1"/>
</dbReference>
<feature type="domain" description="Heterokaryon incompatibility" evidence="9">
    <location>
        <begin position="56"/>
        <end position="164"/>
    </location>
</feature>
<dbReference type="Pfam" id="PF06985">
    <property type="entry name" value="HET"/>
    <property type="match status" value="1"/>
</dbReference>
<organism evidence="10 11">
    <name type="scientific">Colletotrichum orbiculare (strain 104-T / ATCC 96160 / CBS 514.97 / LARS 414 / MAFF 240422)</name>
    <name type="common">Cucumber anthracnose fungus</name>
    <name type="synonym">Colletotrichum lagenarium</name>
    <dbReference type="NCBI Taxonomy" id="1213857"/>
    <lineage>
        <taxon>Eukaryota</taxon>
        <taxon>Fungi</taxon>
        <taxon>Dikarya</taxon>
        <taxon>Ascomycota</taxon>
        <taxon>Pezizomycotina</taxon>
        <taxon>Sordariomycetes</taxon>
        <taxon>Hypocreomycetidae</taxon>
        <taxon>Glomerellales</taxon>
        <taxon>Glomerellaceae</taxon>
        <taxon>Colletotrichum</taxon>
        <taxon>Colletotrichum orbiculare species complex</taxon>
    </lineage>
</organism>
<dbReference type="Pfam" id="PF00067">
    <property type="entry name" value="p450"/>
    <property type="match status" value="1"/>
</dbReference>
<sequence>MIYDQPRNLIDKYEDADFAIPMFNVVEEKSPSLQHNPGASRFGFPSNVLAQKHQYLAYRYIYHVWIDSLCIIQDSKEDWEAEAARMASVYLGAHVTISATAADDCTTGTLSDSMLRYPVHIEPSWTGLSDTLEMQIPFRFVDETSFSRHVLLRTIFSRGWVFQERILSPKVIHCASDQMWWFSMSDAKGFAYNETCMGYNFHVGTLPGLIQSVSPSELYSVTPDLDVSRAGTVWWNLIEDYATTVFTYDSDRLVAFGGIASAYQRLSGLHEQAYLAGFWRHTLSEDLLWTCSGLTSVGQALCLGLGLAAIYTVGFIIYNLFFHPLRHFPGPLLMRATRATFCYKLIRGTISFDMLELHNRYGDVVRVAPDELGFADPSAWKVVFGHKSGVGGGSITTAAPQTFEKSETFYRPIPGLPRDIITAPGPQHAALRRQLSHGFSDKALREQEPVIVKYVDLFIARLKERALLPSASHSPLLARGKDDAVNISLWYNYCSFDIIGDLAFGESFGCLENSNYHPWVRTVFDMVKLGVVFQTANHYWFIRRAIMAILSTEAMHRRRESHREMTMQKVLRRIELGKNGPRSDLVEGLLKKKDEWNMSLDELESNSSILIIAGSETTATVLAGVTYLLLKNPDKMKRLTDEVRDSFASEDEINFTSVNKLPYMLACLDETLRMYPPVPTGLPRVVPEGGATIAGHYVPENSIVAIHQWATYHRESNFRDPFGFHPERWLGDPGYADDRREALQPFHLGPRNCLGRNLAYVEMRTMLARVIWNFDMVLAEDSQDWMEKQMIYVLWAKGPLNVYLKPVERG</sequence>
<comment type="caution">
    <text evidence="10">The sequence shown here is derived from an EMBL/GenBank/DDBJ whole genome shotgun (WGS) entry which is preliminary data.</text>
</comment>
<keyword evidence="11" id="KW-1185">Reference proteome</keyword>
<feature type="binding site" description="axial binding residue" evidence="8">
    <location>
        <position position="753"/>
    </location>
    <ligand>
        <name>heme</name>
        <dbReference type="ChEBI" id="CHEBI:30413"/>
    </ligand>
    <ligandPart>
        <name>Fe</name>
        <dbReference type="ChEBI" id="CHEBI:18248"/>
    </ligandPart>
</feature>
<dbReference type="AlphaFoldDB" id="A0A484FRU6"/>
<evidence type="ECO:0000256" key="3">
    <source>
        <dbReference type="ARBA" id="ARBA00022617"/>
    </source>
</evidence>
<proteinExistence type="inferred from homology"/>
<keyword evidence="6 8" id="KW-0408">Iron</keyword>
<evidence type="ECO:0000256" key="1">
    <source>
        <dbReference type="ARBA" id="ARBA00001971"/>
    </source>
</evidence>
<keyword evidence="7 10" id="KW-0503">Monooxygenase</keyword>
<evidence type="ECO:0000256" key="4">
    <source>
        <dbReference type="ARBA" id="ARBA00022723"/>
    </source>
</evidence>
<dbReference type="PROSITE" id="PS00086">
    <property type="entry name" value="CYTOCHROME_P450"/>
    <property type="match status" value="1"/>
</dbReference>
<evidence type="ECO:0000256" key="6">
    <source>
        <dbReference type="ARBA" id="ARBA00023004"/>
    </source>
</evidence>
<dbReference type="GO" id="GO:0004497">
    <property type="term" value="F:monooxygenase activity"/>
    <property type="evidence" value="ECO:0007669"/>
    <property type="project" value="UniProtKB-KW"/>
</dbReference>
<dbReference type="GO" id="GO:0005506">
    <property type="term" value="F:iron ion binding"/>
    <property type="evidence" value="ECO:0007669"/>
    <property type="project" value="InterPro"/>
</dbReference>
<evidence type="ECO:0000256" key="7">
    <source>
        <dbReference type="ARBA" id="ARBA00023033"/>
    </source>
</evidence>
<dbReference type="Gene3D" id="1.10.630.10">
    <property type="entry name" value="Cytochrome P450"/>
    <property type="match status" value="1"/>
</dbReference>
<protein>
    <submittedName>
        <fullName evidence="10">Cytochrome P450 monooxygenase aclL</fullName>
    </submittedName>
</protein>
<keyword evidence="3 8" id="KW-0349">Heme</keyword>
<dbReference type="PANTHER" id="PTHR24305">
    <property type="entry name" value="CYTOCHROME P450"/>
    <property type="match status" value="1"/>
</dbReference>
<dbReference type="GO" id="GO:0009403">
    <property type="term" value="P:toxin biosynthetic process"/>
    <property type="evidence" value="ECO:0007669"/>
    <property type="project" value="UniProtKB-ARBA"/>
</dbReference>
<evidence type="ECO:0000259" key="9">
    <source>
        <dbReference type="Pfam" id="PF06985"/>
    </source>
</evidence>
<gene>
    <name evidence="10" type="primary">aclL-3</name>
    <name evidence="10" type="ORF">Cob_v006538</name>
</gene>
<dbReference type="PANTHER" id="PTHR24305:SF230">
    <property type="entry name" value="P450, PUTATIVE (EUROFUNG)-RELATED"/>
    <property type="match status" value="1"/>
</dbReference>
<name>A0A484FRU6_COLOR</name>
<dbReference type="STRING" id="1213857.A0A484FRU6"/>
<reference evidence="11" key="1">
    <citation type="journal article" date="2013" name="New Phytol.">
        <title>Comparative genomic and transcriptomic analyses reveal the hemibiotrophic stage shift of Colletotrichum fungi.</title>
        <authorList>
            <person name="Gan P."/>
            <person name="Ikeda K."/>
            <person name="Irieda H."/>
            <person name="Narusaka M."/>
            <person name="O'Connell R.J."/>
            <person name="Narusaka Y."/>
            <person name="Takano Y."/>
            <person name="Kubo Y."/>
            <person name="Shirasu K."/>
        </authorList>
    </citation>
    <scope>NUCLEOTIDE SEQUENCE [LARGE SCALE GENOMIC DNA]</scope>
    <source>
        <strain evidence="11">104-T / ATCC 96160 / CBS 514.97 / LARS 414 / MAFF 240422</strain>
    </source>
</reference>
<evidence type="ECO:0000256" key="5">
    <source>
        <dbReference type="ARBA" id="ARBA00023002"/>
    </source>
</evidence>
<dbReference type="GO" id="GO:0020037">
    <property type="term" value="F:heme binding"/>
    <property type="evidence" value="ECO:0007669"/>
    <property type="project" value="InterPro"/>
</dbReference>
<comment type="cofactor">
    <cofactor evidence="1 8">
        <name>heme</name>
        <dbReference type="ChEBI" id="CHEBI:30413"/>
    </cofactor>
</comment>
<keyword evidence="5" id="KW-0560">Oxidoreductase</keyword>
<dbReference type="InterPro" id="IPR036396">
    <property type="entry name" value="Cyt_P450_sf"/>
</dbReference>
<comment type="similarity">
    <text evidence="2">Belongs to the cytochrome P450 family.</text>
</comment>
<dbReference type="PRINTS" id="PR00463">
    <property type="entry name" value="EP450I"/>
</dbReference>
<evidence type="ECO:0000313" key="11">
    <source>
        <dbReference type="Proteomes" id="UP000014480"/>
    </source>
</evidence>
<dbReference type="InterPro" id="IPR001128">
    <property type="entry name" value="Cyt_P450"/>
</dbReference>
<evidence type="ECO:0000313" key="10">
    <source>
        <dbReference type="EMBL" id="TDZ20421.1"/>
    </source>
</evidence>
<evidence type="ECO:0000256" key="8">
    <source>
        <dbReference type="PIRSR" id="PIRSR602401-1"/>
    </source>
</evidence>
<dbReference type="OrthoDB" id="1470350at2759"/>
<dbReference type="InterPro" id="IPR002401">
    <property type="entry name" value="Cyt_P450_E_grp-I"/>
</dbReference>
<dbReference type="FunFam" id="1.10.630.10:FF:000047">
    <property type="entry name" value="Cytochrome P450 monooxygenase"/>
    <property type="match status" value="1"/>
</dbReference>
<dbReference type="GO" id="GO:0016705">
    <property type="term" value="F:oxidoreductase activity, acting on paired donors, with incorporation or reduction of molecular oxygen"/>
    <property type="evidence" value="ECO:0007669"/>
    <property type="project" value="InterPro"/>
</dbReference>
<dbReference type="InterPro" id="IPR010730">
    <property type="entry name" value="HET"/>
</dbReference>
<dbReference type="InterPro" id="IPR017972">
    <property type="entry name" value="Cyt_P450_CS"/>
</dbReference>
<dbReference type="Proteomes" id="UP000014480">
    <property type="component" value="Unassembled WGS sequence"/>
</dbReference>
<dbReference type="PRINTS" id="PR00385">
    <property type="entry name" value="P450"/>
</dbReference>
<accession>A0A484FRU6</accession>
<reference evidence="11" key="2">
    <citation type="journal article" date="2019" name="Mol. Plant Microbe Interact.">
        <title>Genome sequence resources for four phytopathogenic fungi from the Colletotrichum orbiculare species complex.</title>
        <authorList>
            <person name="Gan P."/>
            <person name="Tsushima A."/>
            <person name="Narusaka M."/>
            <person name="Narusaka Y."/>
            <person name="Takano Y."/>
            <person name="Kubo Y."/>
            <person name="Shirasu K."/>
        </authorList>
    </citation>
    <scope>GENOME REANNOTATION</scope>
    <source>
        <strain evidence="11">104-T / ATCC 96160 / CBS 514.97 / LARS 414 / MAFF 240422</strain>
    </source>
</reference>
<dbReference type="InterPro" id="IPR050121">
    <property type="entry name" value="Cytochrome_P450_monoxygenase"/>
</dbReference>
<dbReference type="EMBL" id="AMCV02000017">
    <property type="protein sequence ID" value="TDZ20421.1"/>
    <property type="molecule type" value="Genomic_DNA"/>
</dbReference>
<evidence type="ECO:0000256" key="2">
    <source>
        <dbReference type="ARBA" id="ARBA00010617"/>
    </source>
</evidence>
<keyword evidence="4 8" id="KW-0479">Metal-binding</keyword>
<dbReference type="CDD" id="cd11058">
    <property type="entry name" value="CYP60B-like"/>
    <property type="match status" value="1"/>
</dbReference>